<keyword evidence="3" id="KW-1185">Reference proteome</keyword>
<evidence type="ECO:0000313" key="3">
    <source>
        <dbReference type="Proteomes" id="UP001529510"/>
    </source>
</evidence>
<dbReference type="EMBL" id="JAMKFB020000018">
    <property type="protein sequence ID" value="KAL0167834.1"/>
    <property type="molecule type" value="Genomic_DNA"/>
</dbReference>
<proteinExistence type="predicted"/>
<reference evidence="2 3" key="1">
    <citation type="submission" date="2024-05" db="EMBL/GenBank/DDBJ databases">
        <title>Genome sequencing and assembly of Indian major carp, Cirrhinus mrigala (Hamilton, 1822).</title>
        <authorList>
            <person name="Mohindra V."/>
            <person name="Chowdhury L.M."/>
            <person name="Lal K."/>
            <person name="Jena J.K."/>
        </authorList>
    </citation>
    <scope>NUCLEOTIDE SEQUENCE [LARGE SCALE GENOMIC DNA]</scope>
    <source>
        <strain evidence="2">CM1030</strain>
        <tissue evidence="2">Blood</tissue>
    </source>
</reference>
<dbReference type="Proteomes" id="UP001529510">
    <property type="component" value="Unassembled WGS sequence"/>
</dbReference>
<feature type="non-terminal residue" evidence="2">
    <location>
        <position position="1"/>
    </location>
</feature>
<dbReference type="AlphaFoldDB" id="A0ABD0P151"/>
<protein>
    <submittedName>
        <fullName evidence="2">Uncharacterized protein</fullName>
    </submittedName>
</protein>
<evidence type="ECO:0000313" key="2">
    <source>
        <dbReference type="EMBL" id="KAL0167834.1"/>
    </source>
</evidence>
<feature type="compositionally biased region" description="Low complexity" evidence="1">
    <location>
        <begin position="1"/>
        <end position="19"/>
    </location>
</feature>
<evidence type="ECO:0000256" key="1">
    <source>
        <dbReference type="SAM" id="MobiDB-lite"/>
    </source>
</evidence>
<name>A0ABD0P151_CIRMR</name>
<gene>
    <name evidence="2" type="ORF">M9458_036056</name>
</gene>
<feature type="non-terminal residue" evidence="2">
    <location>
        <position position="90"/>
    </location>
</feature>
<comment type="caution">
    <text evidence="2">The sequence shown here is derived from an EMBL/GenBank/DDBJ whole genome shotgun (WGS) entry which is preliminary data.</text>
</comment>
<feature type="compositionally biased region" description="Polar residues" evidence="1">
    <location>
        <begin position="20"/>
        <end position="29"/>
    </location>
</feature>
<sequence>SPPLSTTTAFSTATLSTTSYMNGGTTSMPPDSPKVKDPLNQGTEPESQPGPFSRNPSHPLLSIHHTLYEDEEEQNRRDRLARPGELIAAG</sequence>
<feature type="region of interest" description="Disordered" evidence="1">
    <location>
        <begin position="1"/>
        <end position="90"/>
    </location>
</feature>
<organism evidence="2 3">
    <name type="scientific">Cirrhinus mrigala</name>
    <name type="common">Mrigala</name>
    <dbReference type="NCBI Taxonomy" id="683832"/>
    <lineage>
        <taxon>Eukaryota</taxon>
        <taxon>Metazoa</taxon>
        <taxon>Chordata</taxon>
        <taxon>Craniata</taxon>
        <taxon>Vertebrata</taxon>
        <taxon>Euteleostomi</taxon>
        <taxon>Actinopterygii</taxon>
        <taxon>Neopterygii</taxon>
        <taxon>Teleostei</taxon>
        <taxon>Ostariophysi</taxon>
        <taxon>Cypriniformes</taxon>
        <taxon>Cyprinidae</taxon>
        <taxon>Labeoninae</taxon>
        <taxon>Labeonini</taxon>
        <taxon>Cirrhinus</taxon>
    </lineage>
</organism>
<accession>A0ABD0P151</accession>